<organism evidence="1 2">
    <name type="scientific">Rhizocola hellebori</name>
    <dbReference type="NCBI Taxonomy" id="1392758"/>
    <lineage>
        <taxon>Bacteria</taxon>
        <taxon>Bacillati</taxon>
        <taxon>Actinomycetota</taxon>
        <taxon>Actinomycetes</taxon>
        <taxon>Micromonosporales</taxon>
        <taxon>Micromonosporaceae</taxon>
        <taxon>Rhizocola</taxon>
    </lineage>
</organism>
<gene>
    <name evidence="1" type="ORF">Rhe02_14370</name>
</gene>
<reference evidence="1" key="1">
    <citation type="submission" date="2021-01" db="EMBL/GenBank/DDBJ databases">
        <title>Whole genome shotgun sequence of Rhizocola hellebori NBRC 109834.</title>
        <authorList>
            <person name="Komaki H."/>
            <person name="Tamura T."/>
        </authorList>
    </citation>
    <scope>NUCLEOTIDE SEQUENCE</scope>
    <source>
        <strain evidence="1">NBRC 109834</strain>
    </source>
</reference>
<dbReference type="AlphaFoldDB" id="A0A8J3VEA7"/>
<name>A0A8J3VEA7_9ACTN</name>
<evidence type="ECO:0000313" key="1">
    <source>
        <dbReference type="EMBL" id="GIH03370.1"/>
    </source>
</evidence>
<keyword evidence="2" id="KW-1185">Reference proteome</keyword>
<sequence>MTAIAVTRRRKLVLAVVVVAAVLAGADVWTVNSHRLENGSSWGSINAEIRSVGPLTEARQPFVRGGQVSLVASIRNPGPWPVTITDVTTGVDYLKIAQLTMIHVDENTRDFRSSASVPFGAAKVGKGEELTIFATITLPDVERAPGSSTSFDTLTVAYRVLGQSRRQQVPMGFYLTLYTATTT</sequence>
<accession>A0A8J3VEA7</accession>
<dbReference type="RefSeq" id="WP_203907284.1">
    <property type="nucleotide sequence ID" value="NZ_BONY01000007.1"/>
</dbReference>
<comment type="caution">
    <text evidence="1">The sequence shown here is derived from an EMBL/GenBank/DDBJ whole genome shotgun (WGS) entry which is preliminary data.</text>
</comment>
<dbReference type="Proteomes" id="UP000612899">
    <property type="component" value="Unassembled WGS sequence"/>
</dbReference>
<dbReference type="EMBL" id="BONY01000007">
    <property type="protein sequence ID" value="GIH03370.1"/>
    <property type="molecule type" value="Genomic_DNA"/>
</dbReference>
<evidence type="ECO:0000313" key="2">
    <source>
        <dbReference type="Proteomes" id="UP000612899"/>
    </source>
</evidence>
<proteinExistence type="predicted"/>
<protein>
    <submittedName>
        <fullName evidence="1">Uncharacterized protein</fullName>
    </submittedName>
</protein>